<feature type="compositionally biased region" description="Acidic residues" evidence="1">
    <location>
        <begin position="23"/>
        <end position="44"/>
    </location>
</feature>
<name>A0A9D4NA80_DREPO</name>
<reference evidence="2" key="2">
    <citation type="submission" date="2020-11" db="EMBL/GenBank/DDBJ databases">
        <authorList>
            <person name="McCartney M.A."/>
            <person name="Auch B."/>
            <person name="Kono T."/>
            <person name="Mallez S."/>
            <person name="Becker A."/>
            <person name="Gohl D.M."/>
            <person name="Silverstein K.A.T."/>
            <person name="Koren S."/>
            <person name="Bechman K.B."/>
            <person name="Herman A."/>
            <person name="Abrahante J.E."/>
            <person name="Garbe J."/>
        </authorList>
    </citation>
    <scope>NUCLEOTIDE SEQUENCE</scope>
    <source>
        <strain evidence="2">Duluth1</strain>
        <tissue evidence="2">Whole animal</tissue>
    </source>
</reference>
<dbReference type="Proteomes" id="UP000828390">
    <property type="component" value="Unassembled WGS sequence"/>
</dbReference>
<dbReference type="AlphaFoldDB" id="A0A9D4NA80"/>
<accession>A0A9D4NA80</accession>
<protein>
    <submittedName>
        <fullName evidence="2">Uncharacterized protein</fullName>
    </submittedName>
</protein>
<proteinExistence type="predicted"/>
<gene>
    <name evidence="2" type="ORF">DPMN_014150</name>
</gene>
<reference evidence="2" key="1">
    <citation type="journal article" date="2019" name="bioRxiv">
        <title>The Genome of the Zebra Mussel, Dreissena polymorpha: A Resource for Invasive Species Research.</title>
        <authorList>
            <person name="McCartney M.A."/>
            <person name="Auch B."/>
            <person name="Kono T."/>
            <person name="Mallez S."/>
            <person name="Zhang Y."/>
            <person name="Obille A."/>
            <person name="Becker A."/>
            <person name="Abrahante J.E."/>
            <person name="Garbe J."/>
            <person name="Badalamenti J.P."/>
            <person name="Herman A."/>
            <person name="Mangelson H."/>
            <person name="Liachko I."/>
            <person name="Sullivan S."/>
            <person name="Sone E.D."/>
            <person name="Koren S."/>
            <person name="Silverstein K.A.T."/>
            <person name="Beckman K.B."/>
            <person name="Gohl D.M."/>
        </authorList>
    </citation>
    <scope>NUCLEOTIDE SEQUENCE</scope>
    <source>
        <strain evidence="2">Duluth1</strain>
        <tissue evidence="2">Whole animal</tissue>
    </source>
</reference>
<evidence type="ECO:0000256" key="1">
    <source>
        <dbReference type="SAM" id="MobiDB-lite"/>
    </source>
</evidence>
<feature type="region of interest" description="Disordered" evidence="1">
    <location>
        <begin position="17"/>
        <end position="58"/>
    </location>
</feature>
<organism evidence="2 3">
    <name type="scientific">Dreissena polymorpha</name>
    <name type="common">Zebra mussel</name>
    <name type="synonym">Mytilus polymorpha</name>
    <dbReference type="NCBI Taxonomy" id="45954"/>
    <lineage>
        <taxon>Eukaryota</taxon>
        <taxon>Metazoa</taxon>
        <taxon>Spiralia</taxon>
        <taxon>Lophotrochozoa</taxon>
        <taxon>Mollusca</taxon>
        <taxon>Bivalvia</taxon>
        <taxon>Autobranchia</taxon>
        <taxon>Heteroconchia</taxon>
        <taxon>Euheterodonta</taxon>
        <taxon>Imparidentia</taxon>
        <taxon>Neoheterodontei</taxon>
        <taxon>Myida</taxon>
        <taxon>Dreissenoidea</taxon>
        <taxon>Dreissenidae</taxon>
        <taxon>Dreissena</taxon>
    </lineage>
</organism>
<dbReference type="EMBL" id="JAIWYP010000001">
    <property type="protein sequence ID" value="KAH3890079.1"/>
    <property type="molecule type" value="Genomic_DNA"/>
</dbReference>
<keyword evidence="3" id="KW-1185">Reference proteome</keyword>
<evidence type="ECO:0000313" key="2">
    <source>
        <dbReference type="EMBL" id="KAH3890079.1"/>
    </source>
</evidence>
<evidence type="ECO:0000313" key="3">
    <source>
        <dbReference type="Proteomes" id="UP000828390"/>
    </source>
</evidence>
<comment type="caution">
    <text evidence="2">The sequence shown here is derived from an EMBL/GenBank/DDBJ whole genome shotgun (WGS) entry which is preliminary data.</text>
</comment>
<sequence>MMKEEIVLDKSTRPIRYDAKYDDADDEKEEAEEQGDDDDDEDDGGGGSGDCDDDVHQHQNYLEIKPMKLWLIAPIELDKESVTSIRSVYDPRGFVAHPCVGQRIT</sequence>